<dbReference type="OrthoDB" id="47375at2759"/>
<gene>
    <name evidence="2" type="ORF">KFE25_009020</name>
</gene>
<organism evidence="2 3">
    <name type="scientific">Diacronema lutheri</name>
    <name type="common">Unicellular marine alga</name>
    <name type="synonym">Monochrysis lutheri</name>
    <dbReference type="NCBI Taxonomy" id="2081491"/>
    <lineage>
        <taxon>Eukaryota</taxon>
        <taxon>Haptista</taxon>
        <taxon>Haptophyta</taxon>
        <taxon>Pavlovophyceae</taxon>
        <taxon>Pavlovales</taxon>
        <taxon>Pavlovaceae</taxon>
        <taxon>Diacronema</taxon>
    </lineage>
</organism>
<dbReference type="AlphaFoldDB" id="A0A8J5Y415"/>
<protein>
    <recommendedName>
        <fullName evidence="1">Glycosyl transferase family 25 domain-containing protein</fullName>
    </recommendedName>
</protein>
<sequence length="279" mass="30801">MEVAGTDLDRIVIISLARRQAKRASMLQRTRAAAIEQACTVFDAVDGLQLDAAWLREHGYAPYGRWRIEGHASRFFRRELKWGEVGCAISHLRVWEQCAARAEHEGETRPTLVLEDDIVFPDDFARKLASVLHALARAPTEHGVAPPDFVYLLSKPIGTLARGERSREVPIDAERQLVLNPPPSWKMGAYLLFPEGARKLARSAFRSNLVPVDDFLPAIATGHPLRPDLTALFSGGGGAAAEPRWFVAYAVGPSLVAERRMSMSDTECSAEMRPDACTS</sequence>
<dbReference type="CDD" id="cd06532">
    <property type="entry name" value="Glyco_transf_25"/>
    <property type="match status" value="1"/>
</dbReference>
<reference evidence="2" key="1">
    <citation type="submission" date="2021-05" db="EMBL/GenBank/DDBJ databases">
        <title>The genome of the haptophyte Pavlova lutheri (Diacronema luteri, Pavlovales) - a model for lipid biosynthesis in eukaryotic algae.</title>
        <authorList>
            <person name="Hulatt C.J."/>
            <person name="Posewitz M.C."/>
        </authorList>
    </citation>
    <scope>NUCLEOTIDE SEQUENCE</scope>
    <source>
        <strain evidence="2">NIVA-4/92</strain>
    </source>
</reference>
<accession>A0A8J5Y415</accession>
<feature type="domain" description="Glycosyl transferase family 25" evidence="1">
    <location>
        <begin position="11"/>
        <end position="215"/>
    </location>
</feature>
<dbReference type="EMBL" id="JAGTXO010000001">
    <property type="protein sequence ID" value="KAG8470599.1"/>
    <property type="molecule type" value="Genomic_DNA"/>
</dbReference>
<proteinExistence type="predicted"/>
<evidence type="ECO:0000313" key="2">
    <source>
        <dbReference type="EMBL" id="KAG8470599.1"/>
    </source>
</evidence>
<dbReference type="Pfam" id="PF01755">
    <property type="entry name" value="Glyco_transf_25"/>
    <property type="match status" value="1"/>
</dbReference>
<keyword evidence="3" id="KW-1185">Reference proteome</keyword>
<evidence type="ECO:0000259" key="1">
    <source>
        <dbReference type="Pfam" id="PF01755"/>
    </source>
</evidence>
<comment type="caution">
    <text evidence="2">The sequence shown here is derived from an EMBL/GenBank/DDBJ whole genome shotgun (WGS) entry which is preliminary data.</text>
</comment>
<dbReference type="InterPro" id="IPR002654">
    <property type="entry name" value="Glyco_trans_25"/>
</dbReference>
<evidence type="ECO:0000313" key="3">
    <source>
        <dbReference type="Proteomes" id="UP000751190"/>
    </source>
</evidence>
<dbReference type="OMA" id="TECSAEM"/>
<dbReference type="Proteomes" id="UP000751190">
    <property type="component" value="Unassembled WGS sequence"/>
</dbReference>
<name>A0A8J5Y415_DIALT</name>